<keyword evidence="2" id="KW-0436">Ligase</keyword>
<dbReference type="GO" id="GO:0070740">
    <property type="term" value="F:tubulin-glutamic acid ligase activity"/>
    <property type="evidence" value="ECO:0007669"/>
    <property type="project" value="TreeGrafter"/>
</dbReference>
<name>A0AAD1WIJ7_PELCU</name>
<evidence type="ECO:0000256" key="3">
    <source>
        <dbReference type="ARBA" id="ARBA00022741"/>
    </source>
</evidence>
<dbReference type="EMBL" id="OW240920">
    <property type="protein sequence ID" value="CAH2314928.1"/>
    <property type="molecule type" value="Genomic_DNA"/>
</dbReference>
<keyword evidence="4" id="KW-0067">ATP-binding</keyword>
<accession>A0AAD1WIJ7</accession>
<organism evidence="7 8">
    <name type="scientific">Pelobates cultripes</name>
    <name type="common">Western spadefoot toad</name>
    <dbReference type="NCBI Taxonomy" id="61616"/>
    <lineage>
        <taxon>Eukaryota</taxon>
        <taxon>Metazoa</taxon>
        <taxon>Chordata</taxon>
        <taxon>Craniata</taxon>
        <taxon>Vertebrata</taxon>
        <taxon>Euteleostomi</taxon>
        <taxon>Amphibia</taxon>
        <taxon>Batrachia</taxon>
        <taxon>Anura</taxon>
        <taxon>Pelobatoidea</taxon>
        <taxon>Pelobatidae</taxon>
        <taxon>Pelobates</taxon>
    </lineage>
</organism>
<dbReference type="GO" id="GO:0005524">
    <property type="term" value="F:ATP binding"/>
    <property type="evidence" value="ECO:0007669"/>
    <property type="project" value="UniProtKB-KW"/>
</dbReference>
<dbReference type="PANTHER" id="PTHR12241:SF145">
    <property type="entry name" value="TUBULIN POLYGLUTAMYLASE TTLL5"/>
    <property type="match status" value="1"/>
</dbReference>
<keyword evidence="8" id="KW-1185">Reference proteome</keyword>
<dbReference type="GO" id="GO:0015631">
    <property type="term" value="F:tubulin binding"/>
    <property type="evidence" value="ECO:0007669"/>
    <property type="project" value="TreeGrafter"/>
</dbReference>
<gene>
    <name evidence="7" type="ORF">PECUL_23A007127</name>
</gene>
<comment type="catalytic activity">
    <reaction evidence="6">
        <text>L-glutamyl-[protein] + L-glutamate + ATP = gamma-L-glutamyl-L-glutamyl-[protein] + ADP + phosphate + H(+)</text>
        <dbReference type="Rhea" id="RHEA:60144"/>
        <dbReference type="Rhea" id="RHEA-COMP:10208"/>
        <dbReference type="Rhea" id="RHEA-COMP:15517"/>
        <dbReference type="ChEBI" id="CHEBI:15378"/>
        <dbReference type="ChEBI" id="CHEBI:29973"/>
        <dbReference type="ChEBI" id="CHEBI:29985"/>
        <dbReference type="ChEBI" id="CHEBI:30616"/>
        <dbReference type="ChEBI" id="CHEBI:43474"/>
        <dbReference type="ChEBI" id="CHEBI:143622"/>
        <dbReference type="ChEBI" id="CHEBI:456216"/>
    </reaction>
    <physiologicalReaction direction="left-to-right" evidence="6">
        <dbReference type="Rhea" id="RHEA:60145"/>
    </physiologicalReaction>
</comment>
<dbReference type="PANTHER" id="PTHR12241">
    <property type="entry name" value="TUBULIN POLYGLUTAMYLASE"/>
    <property type="match status" value="1"/>
</dbReference>
<dbReference type="SUPFAM" id="SSF56059">
    <property type="entry name" value="Glutathione synthetase ATP-binding domain-like"/>
    <property type="match status" value="1"/>
</dbReference>
<reference evidence="7" key="1">
    <citation type="submission" date="2022-03" db="EMBL/GenBank/DDBJ databases">
        <authorList>
            <person name="Alioto T."/>
            <person name="Alioto T."/>
            <person name="Gomez Garrido J."/>
        </authorList>
    </citation>
    <scope>NUCLEOTIDE SEQUENCE</scope>
</reference>
<comment type="similarity">
    <text evidence="1">Belongs to the tubulin--tyrosine ligase family.</text>
</comment>
<dbReference type="AlphaFoldDB" id="A0AAD1WIJ7"/>
<evidence type="ECO:0000313" key="7">
    <source>
        <dbReference type="EMBL" id="CAH2314928.1"/>
    </source>
</evidence>
<evidence type="ECO:0000256" key="6">
    <source>
        <dbReference type="ARBA" id="ARBA00049274"/>
    </source>
</evidence>
<evidence type="ECO:0000313" key="8">
    <source>
        <dbReference type="Proteomes" id="UP001295444"/>
    </source>
</evidence>
<evidence type="ECO:0000256" key="4">
    <source>
        <dbReference type="ARBA" id="ARBA00022840"/>
    </source>
</evidence>
<dbReference type="PROSITE" id="PS51221">
    <property type="entry name" value="TTL"/>
    <property type="match status" value="1"/>
</dbReference>
<dbReference type="GO" id="GO:0036064">
    <property type="term" value="C:ciliary basal body"/>
    <property type="evidence" value="ECO:0007669"/>
    <property type="project" value="TreeGrafter"/>
</dbReference>
<dbReference type="Gene3D" id="3.30.470.20">
    <property type="entry name" value="ATP-grasp fold, B domain"/>
    <property type="match status" value="1"/>
</dbReference>
<evidence type="ECO:0000256" key="2">
    <source>
        <dbReference type="ARBA" id="ARBA00022598"/>
    </source>
</evidence>
<keyword evidence="3" id="KW-0547">Nucleotide-binding</keyword>
<sequence length="703" mass="79311">MKHKKDQSCILWTGISNETPIVRFKAEAITGEPSLRSVGEQYHLSFKMGGAGSNVVRNILYAHGFQEVQSSSTDFNVAWTGFLQSQEILSNISRFQRINHFPKSAALARKDLLYQNIINLQQKHKEQSFDFLPKSYVLPNQYKDFCRASLKDQGPWIMKPVSSTKGHGIKLINSPYQINRKSNVLVSRYISNPLLIDGFKVDLRLYVLVTCYNPLIIYLYDEGITRFATAKYELSDNTLGNRFMHLTNYSINKESPTFVRCQIPDVDDFGSQWSMSALFRYLKNKGKDTVTLMSKIEDLVIKTIISAEDSIASACKLNFIHKRACFGVYGFDVLIDEHLNPWLLEVNVSPSLACEDPLNLKIKANLISDTLTLVGIECKDPQQMKKAGSTTSQNIASKTRTNLLEEEVEIFQWVKEEDAERRGGFTRIFPRRNTWKKYGHLLKFKVTNKAMAFHLYAQKPAVHANSRCGLQPSRESYEQKQTSLKQCQDQICMFADNLRTSHQGAGQALPEVGSRKPESIAAKCHHIGREAVQSAVKALPEVASRKPKSIAERFHVRQREAGKSVGTSLPEVGRRKPECVAAKCHFSGRQADKSTGKTVLEVVCRNPKVGSMKPEYFAENGHHKTMEAGRRLKSSTKVGSRTNVLEPSLVSVVKDLAKMENVGKEPQGQQNMLLIRRRSREVDNKLAGLSSNPTHTFTELKCI</sequence>
<proteinExistence type="inferred from homology"/>
<dbReference type="Pfam" id="PF03133">
    <property type="entry name" value="TTL"/>
    <property type="match status" value="1"/>
</dbReference>
<dbReference type="GO" id="GO:0000226">
    <property type="term" value="P:microtubule cytoskeleton organization"/>
    <property type="evidence" value="ECO:0007669"/>
    <property type="project" value="TreeGrafter"/>
</dbReference>
<evidence type="ECO:0000256" key="5">
    <source>
        <dbReference type="ARBA" id="ARBA00041448"/>
    </source>
</evidence>
<evidence type="ECO:0000256" key="1">
    <source>
        <dbReference type="ARBA" id="ARBA00006820"/>
    </source>
</evidence>
<protein>
    <recommendedName>
        <fullName evidence="5">Tubulin--tyrosine ligase-like protein 5</fullName>
    </recommendedName>
</protein>
<dbReference type="Proteomes" id="UP001295444">
    <property type="component" value="Chromosome 09"/>
</dbReference>
<dbReference type="InterPro" id="IPR004344">
    <property type="entry name" value="TTL/TTLL_fam"/>
</dbReference>